<evidence type="ECO:0000313" key="1">
    <source>
        <dbReference type="EMBL" id="MDN5069884.1"/>
    </source>
</evidence>
<reference evidence="1" key="1">
    <citation type="submission" date="2022-12" db="EMBL/GenBank/DDBJ databases">
        <authorList>
            <person name="Uljanovas D."/>
        </authorList>
    </citation>
    <scope>NUCLEOTIDE SEQUENCE</scope>
    <source>
        <strain evidence="1">RCM69</strain>
    </source>
</reference>
<sequence>MQNLSKTQKIKLLKLNLRLQNLQEKIIKEAVKLDIELSKRVADETDILDDYEIDLKIHFILKKDDENYKEDDDNFVTEINEYLKGISKKSNAYPWSLEDNHNEFRGWENHSMKNEYHCWWFQGDICQTILIS</sequence>
<protein>
    <submittedName>
        <fullName evidence="1">Uncharacterized protein</fullName>
    </submittedName>
</protein>
<dbReference type="Proteomes" id="UP001170288">
    <property type="component" value="Unassembled WGS sequence"/>
</dbReference>
<comment type="caution">
    <text evidence="1">The sequence shown here is derived from an EMBL/GenBank/DDBJ whole genome shotgun (WGS) entry which is preliminary data.</text>
</comment>
<dbReference type="EMBL" id="JAPZCX010000003">
    <property type="protein sequence ID" value="MDN5069884.1"/>
    <property type="molecule type" value="Genomic_DNA"/>
</dbReference>
<organism evidence="1 2">
    <name type="scientific">Aliarcobacter butzleri</name>
    <dbReference type="NCBI Taxonomy" id="28197"/>
    <lineage>
        <taxon>Bacteria</taxon>
        <taxon>Pseudomonadati</taxon>
        <taxon>Campylobacterota</taxon>
        <taxon>Epsilonproteobacteria</taxon>
        <taxon>Campylobacterales</taxon>
        <taxon>Arcobacteraceae</taxon>
        <taxon>Aliarcobacter</taxon>
    </lineage>
</organism>
<gene>
    <name evidence="1" type="ORF">O8C76_02430</name>
</gene>
<accession>A0AAW7PWK2</accession>
<name>A0AAW7PWK2_9BACT</name>
<evidence type="ECO:0000313" key="2">
    <source>
        <dbReference type="Proteomes" id="UP001170288"/>
    </source>
</evidence>
<dbReference type="AlphaFoldDB" id="A0AAW7PWK2"/>
<proteinExistence type="predicted"/>
<dbReference type="RefSeq" id="WP_301372053.1">
    <property type="nucleotide sequence ID" value="NZ_JAPZCX010000003.1"/>
</dbReference>
<reference evidence="1" key="2">
    <citation type="journal article" date="2023" name="Microorganisms">
        <title>Genomic Characterization of Arcobacter butzleri Strains Isolated from Various Sources in Lithuania.</title>
        <authorList>
            <person name="Uljanovas D."/>
            <person name="Golz G."/>
            <person name="Fleischmann S."/>
            <person name="Kudirkiene E."/>
            <person name="Kasetiene N."/>
            <person name="Grineviciene A."/>
            <person name="Tamuleviciene E."/>
            <person name="Aksomaitiene J."/>
            <person name="Alter T."/>
            <person name="Malakauskas M."/>
        </authorList>
    </citation>
    <scope>NUCLEOTIDE SEQUENCE</scope>
    <source>
        <strain evidence="1">RCM69</strain>
    </source>
</reference>